<evidence type="ECO:0000313" key="3">
    <source>
        <dbReference type="Proteomes" id="UP001642487"/>
    </source>
</evidence>
<feature type="region of interest" description="Disordered" evidence="1">
    <location>
        <begin position="23"/>
        <end position="53"/>
    </location>
</feature>
<sequence>MNEVAIFEGPKYTKPTRISDEERRYRTNRHDGGGDGNGGYQLNGNDGINLADEGPSEVRRLQHHWETGAYSRLHVRLPVGVIPYHIFSGNRRRVVLYALFSSSGCTRK</sequence>
<keyword evidence="3" id="KW-1185">Reference proteome</keyword>
<evidence type="ECO:0000256" key="1">
    <source>
        <dbReference type="SAM" id="MobiDB-lite"/>
    </source>
</evidence>
<reference evidence="2 3" key="1">
    <citation type="submission" date="2024-03" db="EMBL/GenBank/DDBJ databases">
        <authorList>
            <person name="Gkanogiannis A."/>
            <person name="Becerra Lopez-Lavalle L."/>
        </authorList>
    </citation>
    <scope>NUCLEOTIDE SEQUENCE [LARGE SCALE GENOMIC DNA]</scope>
</reference>
<dbReference type="EMBL" id="OZ021735">
    <property type="protein sequence ID" value="CAK9309959.1"/>
    <property type="molecule type" value="Genomic_DNA"/>
</dbReference>
<feature type="compositionally biased region" description="Basic and acidic residues" evidence="1">
    <location>
        <begin position="23"/>
        <end position="33"/>
    </location>
</feature>
<protein>
    <submittedName>
        <fullName evidence="2">Uncharacterized protein</fullName>
    </submittedName>
</protein>
<gene>
    <name evidence="2" type="ORF">CITCOLO1_LOCUS1561</name>
</gene>
<evidence type="ECO:0000313" key="2">
    <source>
        <dbReference type="EMBL" id="CAK9309959.1"/>
    </source>
</evidence>
<dbReference type="Proteomes" id="UP001642487">
    <property type="component" value="Chromosome 1"/>
</dbReference>
<proteinExistence type="predicted"/>
<name>A0ABP0XP71_9ROSI</name>
<organism evidence="2 3">
    <name type="scientific">Citrullus colocynthis</name>
    <name type="common">colocynth</name>
    <dbReference type="NCBI Taxonomy" id="252529"/>
    <lineage>
        <taxon>Eukaryota</taxon>
        <taxon>Viridiplantae</taxon>
        <taxon>Streptophyta</taxon>
        <taxon>Embryophyta</taxon>
        <taxon>Tracheophyta</taxon>
        <taxon>Spermatophyta</taxon>
        <taxon>Magnoliopsida</taxon>
        <taxon>eudicotyledons</taxon>
        <taxon>Gunneridae</taxon>
        <taxon>Pentapetalae</taxon>
        <taxon>rosids</taxon>
        <taxon>fabids</taxon>
        <taxon>Cucurbitales</taxon>
        <taxon>Cucurbitaceae</taxon>
        <taxon>Benincaseae</taxon>
        <taxon>Citrullus</taxon>
    </lineage>
</organism>
<accession>A0ABP0XP71</accession>